<comment type="subcellular location">
    <subcellularLocation>
        <location evidence="1">Golgi apparatus membrane</location>
        <topology evidence="1">Single-pass type II membrane protein</topology>
    </subcellularLocation>
</comment>
<evidence type="ECO:0000256" key="3">
    <source>
        <dbReference type="ARBA" id="ARBA00022692"/>
    </source>
</evidence>
<sequence>MPRPKTKARTQIKHLLRLRYHKAIQRSYRLEKFNEYNMIFIHIPKAAGTAINQGLFGRLAGLGHVSCQKYLQIYGNANFNSMFKFTFTRNPYDRFVSAYEYLRTGGNNSHDLLFKREAIDKYKDFDDFVLNGFAKNEKMQRHIHFKKQADFLYIDNKIAVDFVGRHENIQKDYQYIASMIHDAKDLGTKNTSTREKDFEEYFLNSTVKDVICDFYEPDFRLLKYDF</sequence>
<protein>
    <submittedName>
        <fullName evidence="8">Sulfotransferase family protein</fullName>
    </submittedName>
</protein>
<dbReference type="GO" id="GO:0016051">
    <property type="term" value="P:carbohydrate biosynthetic process"/>
    <property type="evidence" value="ECO:0007669"/>
    <property type="project" value="InterPro"/>
</dbReference>
<dbReference type="RefSeq" id="WP_085681625.1">
    <property type="nucleotide sequence ID" value="NZ_CP020931.1"/>
</dbReference>
<evidence type="ECO:0000256" key="4">
    <source>
        <dbReference type="ARBA" id="ARBA00022989"/>
    </source>
</evidence>
<evidence type="ECO:0000256" key="7">
    <source>
        <dbReference type="ARBA" id="ARBA00023180"/>
    </source>
</evidence>
<dbReference type="AlphaFoldDB" id="A0A1W6KDV7"/>
<dbReference type="InterPro" id="IPR018011">
    <property type="entry name" value="Carb_sulfotrans_8-10"/>
</dbReference>
<dbReference type="GO" id="GO:0008146">
    <property type="term" value="F:sulfotransferase activity"/>
    <property type="evidence" value="ECO:0007669"/>
    <property type="project" value="InterPro"/>
</dbReference>
<dbReference type="PANTHER" id="PTHR12137:SF54">
    <property type="entry name" value="CARBOHYDRATE SULFOTRANSFERASE"/>
    <property type="match status" value="1"/>
</dbReference>
<dbReference type="PANTHER" id="PTHR12137">
    <property type="entry name" value="CARBOHYDRATE SULFOTRANSFERASE"/>
    <property type="match status" value="1"/>
</dbReference>
<gene>
    <name evidence="8" type="ORF">MARSALSMR5_03466</name>
</gene>
<dbReference type="GO" id="GO:0016020">
    <property type="term" value="C:membrane"/>
    <property type="evidence" value="ECO:0007669"/>
    <property type="project" value="InterPro"/>
</dbReference>
<dbReference type="Pfam" id="PF03567">
    <property type="entry name" value="Sulfotransfer_2"/>
    <property type="match status" value="1"/>
</dbReference>
<keyword evidence="4" id="KW-1133">Transmembrane helix</keyword>
<evidence type="ECO:0000256" key="5">
    <source>
        <dbReference type="ARBA" id="ARBA00023034"/>
    </source>
</evidence>
<keyword evidence="2 8" id="KW-0808">Transferase</keyword>
<keyword evidence="7" id="KW-0325">Glycoprotein</keyword>
<accession>A0A1W6KDV7</accession>
<keyword evidence="5" id="KW-0333">Golgi apparatus</keyword>
<dbReference type="InterPro" id="IPR027417">
    <property type="entry name" value="P-loop_NTPase"/>
</dbReference>
<evidence type="ECO:0000256" key="2">
    <source>
        <dbReference type="ARBA" id="ARBA00022679"/>
    </source>
</evidence>
<evidence type="ECO:0000256" key="6">
    <source>
        <dbReference type="ARBA" id="ARBA00023136"/>
    </source>
</evidence>
<evidence type="ECO:0000313" key="9">
    <source>
        <dbReference type="Proteomes" id="UP000193100"/>
    </source>
</evidence>
<name>A0A1W6KDV7_9GAMM</name>
<evidence type="ECO:0000313" key="8">
    <source>
        <dbReference type="EMBL" id="ARM85499.1"/>
    </source>
</evidence>
<dbReference type="Proteomes" id="UP000193100">
    <property type="component" value="Chromosome"/>
</dbReference>
<proteinExistence type="predicted"/>
<dbReference type="Gene3D" id="3.40.50.300">
    <property type="entry name" value="P-loop containing nucleotide triphosphate hydrolases"/>
    <property type="match status" value="1"/>
</dbReference>
<reference evidence="8 9" key="1">
    <citation type="submission" date="2017-04" db="EMBL/GenBank/DDBJ databases">
        <title>Genome Sequence of Marinobacter salarius strain SMR5 Isolated from a culture of the Diatom Skeletonema marinoi.</title>
        <authorList>
            <person name="Topel M."/>
            <person name="Pinder M.I.M."/>
            <person name="Johansson O.N."/>
            <person name="Kourtchenko O."/>
            <person name="Godhe A."/>
            <person name="Clarke A.K."/>
        </authorList>
    </citation>
    <scope>NUCLEOTIDE SEQUENCE [LARGE SCALE GENOMIC DNA]</scope>
    <source>
        <strain evidence="8 9">SMR5</strain>
    </source>
</reference>
<dbReference type="GeneID" id="77257389"/>
<keyword evidence="6" id="KW-0472">Membrane</keyword>
<dbReference type="InterPro" id="IPR005331">
    <property type="entry name" value="Sulfotransferase"/>
</dbReference>
<dbReference type="EMBL" id="CP020931">
    <property type="protein sequence ID" value="ARM85499.1"/>
    <property type="molecule type" value="Genomic_DNA"/>
</dbReference>
<keyword evidence="3" id="KW-0812">Transmembrane</keyword>
<organism evidence="8 9">
    <name type="scientific">Marinobacter salarius</name>
    <dbReference type="NCBI Taxonomy" id="1420917"/>
    <lineage>
        <taxon>Bacteria</taxon>
        <taxon>Pseudomonadati</taxon>
        <taxon>Pseudomonadota</taxon>
        <taxon>Gammaproteobacteria</taxon>
        <taxon>Pseudomonadales</taxon>
        <taxon>Marinobacteraceae</taxon>
        <taxon>Marinobacter</taxon>
    </lineage>
</organism>
<evidence type="ECO:0000256" key="1">
    <source>
        <dbReference type="ARBA" id="ARBA00004323"/>
    </source>
</evidence>